<keyword evidence="2" id="KW-1003">Cell membrane</keyword>
<sequence length="324" mass="37020">MGLLITYTIITAILVAAILIYFKIADKYNIIDRPNHRSSHKHITIRGGGVIFIIGALLYTLFFGLTLPYFIIGLTLISVISFVDDVWDLSSLVRIIVHFVAMMLMFYDCGLYSLPWYYLVTALVVSTGIINAYNFMDGINGITGGYSLVAMGSFWWINNHIHPFIDNNLLYVIAISLIVFNFFNFRKRARCFAGDVGAVSIAFIIVFLLGKLIAETGNPSFIIILMLYGVDSILTIIHRLILKENIFQAHRKHLYQIMSNELKIPHTTVSLTYMAIQALIMVGYFAYLNLYPTTSPWIYFLAVATLLAGIYVWFMKRYFRLHQR</sequence>
<evidence type="ECO:0000256" key="5">
    <source>
        <dbReference type="ARBA" id="ARBA00022989"/>
    </source>
</evidence>
<dbReference type="GO" id="GO:0009103">
    <property type="term" value="P:lipopolysaccharide biosynthetic process"/>
    <property type="evidence" value="ECO:0007669"/>
    <property type="project" value="TreeGrafter"/>
</dbReference>
<organism evidence="8">
    <name type="scientific">bioreactor metagenome</name>
    <dbReference type="NCBI Taxonomy" id="1076179"/>
    <lineage>
        <taxon>unclassified sequences</taxon>
        <taxon>metagenomes</taxon>
        <taxon>ecological metagenomes</taxon>
    </lineage>
</organism>
<feature type="transmembrane region" description="Helical" evidence="7">
    <location>
        <begin position="297"/>
        <end position="314"/>
    </location>
</feature>
<evidence type="ECO:0000256" key="2">
    <source>
        <dbReference type="ARBA" id="ARBA00022475"/>
    </source>
</evidence>
<feature type="transmembrane region" description="Helical" evidence="7">
    <location>
        <begin position="271"/>
        <end position="291"/>
    </location>
</feature>
<evidence type="ECO:0000256" key="7">
    <source>
        <dbReference type="SAM" id="Phobius"/>
    </source>
</evidence>
<accession>A0A644WL21</accession>
<keyword evidence="3 8" id="KW-0808">Transferase</keyword>
<dbReference type="GO" id="GO:0005886">
    <property type="term" value="C:plasma membrane"/>
    <property type="evidence" value="ECO:0007669"/>
    <property type="project" value="UniProtKB-SubCell"/>
</dbReference>
<dbReference type="EMBL" id="VSSQ01000925">
    <property type="protein sequence ID" value="MPM03113.1"/>
    <property type="molecule type" value="Genomic_DNA"/>
</dbReference>
<feature type="transmembrane region" description="Helical" evidence="7">
    <location>
        <begin position="6"/>
        <end position="22"/>
    </location>
</feature>
<feature type="transmembrane region" description="Helical" evidence="7">
    <location>
        <begin position="114"/>
        <end position="132"/>
    </location>
</feature>
<dbReference type="EC" id="2.7.8.33" evidence="8"/>
<evidence type="ECO:0000256" key="6">
    <source>
        <dbReference type="ARBA" id="ARBA00023136"/>
    </source>
</evidence>
<feature type="transmembrane region" description="Helical" evidence="7">
    <location>
        <begin position="43"/>
        <end position="61"/>
    </location>
</feature>
<dbReference type="PANTHER" id="PTHR22926:SF3">
    <property type="entry name" value="UNDECAPRENYL-PHOSPHATE ALPHA-N-ACETYLGLUCOSAMINYL 1-PHOSPHATE TRANSFERASE"/>
    <property type="match status" value="1"/>
</dbReference>
<feature type="transmembrane region" description="Helical" evidence="7">
    <location>
        <begin position="220"/>
        <end position="242"/>
    </location>
</feature>
<dbReference type="GO" id="GO:0071555">
    <property type="term" value="P:cell wall organization"/>
    <property type="evidence" value="ECO:0007669"/>
    <property type="project" value="TreeGrafter"/>
</dbReference>
<protein>
    <submittedName>
        <fullName evidence="8">Undecaprenyl-phosphate alpha-N-acetylglucosaminyl 1-phosphate transferase</fullName>
        <ecNumber evidence="8">2.7.8.33</ecNumber>
    </submittedName>
</protein>
<keyword evidence="4 7" id="KW-0812">Transmembrane</keyword>
<dbReference type="GO" id="GO:0044038">
    <property type="term" value="P:cell wall macromolecule biosynthetic process"/>
    <property type="evidence" value="ECO:0007669"/>
    <property type="project" value="TreeGrafter"/>
</dbReference>
<feature type="transmembrane region" description="Helical" evidence="7">
    <location>
        <begin position="192"/>
        <end position="214"/>
    </location>
</feature>
<comment type="subcellular location">
    <subcellularLocation>
        <location evidence="1">Cell membrane</location>
        <topology evidence="1">Multi-pass membrane protein</topology>
    </subcellularLocation>
</comment>
<dbReference type="CDD" id="cd06854">
    <property type="entry name" value="GT_WbpL_WbcO_like"/>
    <property type="match status" value="1"/>
</dbReference>
<keyword evidence="6 7" id="KW-0472">Membrane</keyword>
<feature type="transmembrane region" description="Helical" evidence="7">
    <location>
        <begin position="139"/>
        <end position="157"/>
    </location>
</feature>
<evidence type="ECO:0000313" key="8">
    <source>
        <dbReference type="EMBL" id="MPM03113.1"/>
    </source>
</evidence>
<dbReference type="Pfam" id="PF00953">
    <property type="entry name" value="Glycos_transf_4"/>
    <property type="match status" value="1"/>
</dbReference>
<feature type="transmembrane region" description="Helical" evidence="7">
    <location>
        <begin position="91"/>
        <end position="108"/>
    </location>
</feature>
<dbReference type="GO" id="GO:0036380">
    <property type="term" value="F:UDP-N-acetylglucosamine-undecaprenyl-phosphate N-acetylglucosaminephosphotransferase activity"/>
    <property type="evidence" value="ECO:0007669"/>
    <property type="project" value="UniProtKB-EC"/>
</dbReference>
<dbReference type="PANTHER" id="PTHR22926">
    <property type="entry name" value="PHOSPHO-N-ACETYLMURAMOYL-PENTAPEPTIDE-TRANSFERASE"/>
    <property type="match status" value="1"/>
</dbReference>
<feature type="transmembrane region" description="Helical" evidence="7">
    <location>
        <begin position="169"/>
        <end position="185"/>
    </location>
</feature>
<name>A0A644WL21_9ZZZZ</name>
<evidence type="ECO:0000256" key="1">
    <source>
        <dbReference type="ARBA" id="ARBA00004651"/>
    </source>
</evidence>
<evidence type="ECO:0000256" key="4">
    <source>
        <dbReference type="ARBA" id="ARBA00022692"/>
    </source>
</evidence>
<dbReference type="InterPro" id="IPR000715">
    <property type="entry name" value="Glycosyl_transferase_4"/>
</dbReference>
<keyword evidence="5 7" id="KW-1133">Transmembrane helix</keyword>
<evidence type="ECO:0000256" key="3">
    <source>
        <dbReference type="ARBA" id="ARBA00022679"/>
    </source>
</evidence>
<reference evidence="8" key="1">
    <citation type="submission" date="2019-08" db="EMBL/GenBank/DDBJ databases">
        <authorList>
            <person name="Kucharzyk K."/>
            <person name="Murdoch R.W."/>
            <person name="Higgins S."/>
            <person name="Loffler F."/>
        </authorList>
    </citation>
    <scope>NUCLEOTIDE SEQUENCE</scope>
</reference>
<comment type="caution">
    <text evidence="8">The sequence shown here is derived from an EMBL/GenBank/DDBJ whole genome shotgun (WGS) entry which is preliminary data.</text>
</comment>
<feature type="transmembrane region" description="Helical" evidence="7">
    <location>
        <begin position="67"/>
        <end position="84"/>
    </location>
</feature>
<gene>
    <name evidence="8" type="primary">wecA_7</name>
    <name evidence="8" type="ORF">SDC9_49373</name>
</gene>
<proteinExistence type="predicted"/>
<dbReference type="AlphaFoldDB" id="A0A644WL21"/>